<comment type="caution">
    <text evidence="2">The sequence shown here is derived from an EMBL/GenBank/DDBJ whole genome shotgun (WGS) entry which is preliminary data.</text>
</comment>
<dbReference type="RefSeq" id="WP_184207498.1">
    <property type="nucleotide sequence ID" value="NZ_JACHIF010000003.1"/>
</dbReference>
<dbReference type="AlphaFoldDB" id="A0A7W7YJS5"/>
<keyword evidence="2" id="KW-0808">Transferase</keyword>
<name>A0A7W7YJS5_9BACT</name>
<accession>A0A7W7YJS5</accession>
<dbReference type="Pfam" id="PF13480">
    <property type="entry name" value="Acetyltransf_6"/>
    <property type="match status" value="1"/>
</dbReference>
<dbReference type="Gene3D" id="3.40.630.30">
    <property type="match status" value="1"/>
</dbReference>
<proteinExistence type="predicted"/>
<dbReference type="GO" id="GO:0016740">
    <property type="term" value="F:transferase activity"/>
    <property type="evidence" value="ECO:0007669"/>
    <property type="project" value="UniProtKB-KW"/>
</dbReference>
<sequence length="370" mass="42710">MRLDIIRDEADFLALQPWWDALLEQSATPTPFLRWDWVRLWWEIFHEGFQLAIAVLRDAQQRPLAIAPLMIGAEPAGMRRHLQHIGFLAGLGEVKGERMDFLVPRGREAELTPLLCQVFPLLAAEWQAVRLNKLPEDSPNKLWIVRALNECTTGASVLLRTQCFCLSLTPDWPAFTRSMKSKPRREVARRLAALQSEYDFKEVLVTAADAESRLEEFAALHRHHYPENVSSFLAPAAWRFHRQLALKWITTGRAMIPCLTIGGEMVGGVYGFIEGDEFFYYQSGWHPQYARFSMGRLSFRWAVESCILKGLRLFDMLPGSYRYKREWAHTSRYVLDLEAYQPESLRATLFRSVRHLKRLLPGHTPSLITA</sequence>
<evidence type="ECO:0000313" key="3">
    <source>
        <dbReference type="Proteomes" id="UP000534294"/>
    </source>
</evidence>
<dbReference type="SUPFAM" id="SSF55729">
    <property type="entry name" value="Acyl-CoA N-acyltransferases (Nat)"/>
    <property type="match status" value="1"/>
</dbReference>
<keyword evidence="3" id="KW-1185">Reference proteome</keyword>
<reference evidence="2 3" key="1">
    <citation type="submission" date="2020-08" db="EMBL/GenBank/DDBJ databases">
        <title>Genomic Encyclopedia of Type Strains, Phase IV (KMG-IV): sequencing the most valuable type-strain genomes for metagenomic binning, comparative biology and taxonomic classification.</title>
        <authorList>
            <person name="Goeker M."/>
        </authorList>
    </citation>
    <scope>NUCLEOTIDE SEQUENCE [LARGE SCALE GENOMIC DNA]</scope>
    <source>
        <strain evidence="2 3">DSM 12251</strain>
    </source>
</reference>
<dbReference type="InterPro" id="IPR038740">
    <property type="entry name" value="BioF2-like_GNAT_dom"/>
</dbReference>
<protein>
    <submittedName>
        <fullName evidence="2">CelD/BcsL family acetyltransferase involved in cellulose biosynthesis</fullName>
    </submittedName>
</protein>
<organism evidence="2 3">
    <name type="scientific">Prosthecobacter dejongeii</name>
    <dbReference type="NCBI Taxonomy" id="48465"/>
    <lineage>
        <taxon>Bacteria</taxon>
        <taxon>Pseudomonadati</taxon>
        <taxon>Verrucomicrobiota</taxon>
        <taxon>Verrucomicrobiia</taxon>
        <taxon>Verrucomicrobiales</taxon>
        <taxon>Verrucomicrobiaceae</taxon>
        <taxon>Prosthecobacter</taxon>
    </lineage>
</organism>
<gene>
    <name evidence="2" type="ORF">HNQ64_001765</name>
</gene>
<dbReference type="Proteomes" id="UP000534294">
    <property type="component" value="Unassembled WGS sequence"/>
</dbReference>
<evidence type="ECO:0000313" key="2">
    <source>
        <dbReference type="EMBL" id="MBB5037516.1"/>
    </source>
</evidence>
<dbReference type="InterPro" id="IPR016181">
    <property type="entry name" value="Acyl_CoA_acyltransferase"/>
</dbReference>
<evidence type="ECO:0000259" key="1">
    <source>
        <dbReference type="Pfam" id="PF13480"/>
    </source>
</evidence>
<dbReference type="EMBL" id="JACHIF010000003">
    <property type="protein sequence ID" value="MBB5037516.1"/>
    <property type="molecule type" value="Genomic_DNA"/>
</dbReference>
<feature type="domain" description="BioF2-like acetyltransferase" evidence="1">
    <location>
        <begin position="182"/>
        <end position="325"/>
    </location>
</feature>